<evidence type="ECO:0000313" key="1">
    <source>
        <dbReference type="EMBL" id="MBZ4185005.1"/>
    </source>
</evidence>
<dbReference type="InterPro" id="IPR021549">
    <property type="entry name" value="DUF2894"/>
</dbReference>
<proteinExistence type="predicted"/>
<protein>
    <submittedName>
        <fullName evidence="1">DUF2894 domain-containing protein</fullName>
    </submittedName>
</protein>
<gene>
    <name evidence="1" type="ORF">K7B09_01530</name>
</gene>
<keyword evidence="2" id="KW-1185">Reference proteome</keyword>
<name>A0ABS7TAZ0_9GAMM</name>
<comment type="caution">
    <text evidence="1">The sequence shown here is derived from an EMBL/GenBank/DDBJ whole genome shotgun (WGS) entry which is preliminary data.</text>
</comment>
<dbReference type="Proteomes" id="UP001430290">
    <property type="component" value="Unassembled WGS sequence"/>
</dbReference>
<evidence type="ECO:0000313" key="2">
    <source>
        <dbReference type="Proteomes" id="UP001430290"/>
    </source>
</evidence>
<dbReference type="RefSeq" id="WP_223626033.1">
    <property type="nucleotide sequence ID" value="NZ_JAIQDJ010000001.1"/>
</dbReference>
<reference evidence="1" key="1">
    <citation type="submission" date="2021-09" db="EMBL/GenBank/DDBJ databases">
        <authorList>
            <person name="Wu T."/>
            <person name="Guo S.Z."/>
        </authorList>
    </citation>
    <scope>NUCLEOTIDE SEQUENCE</scope>
    <source>
        <strain evidence="1">RSS-23</strain>
    </source>
</reference>
<dbReference type="EMBL" id="JAIQDJ010000001">
    <property type="protein sequence ID" value="MBZ4185005.1"/>
    <property type="molecule type" value="Genomic_DNA"/>
</dbReference>
<accession>A0ABS7TAZ0</accession>
<organism evidence="1 2">
    <name type="scientific">Thermomonas beijingensis</name>
    <dbReference type="NCBI Taxonomy" id="2872701"/>
    <lineage>
        <taxon>Bacteria</taxon>
        <taxon>Pseudomonadati</taxon>
        <taxon>Pseudomonadota</taxon>
        <taxon>Gammaproteobacteria</taxon>
        <taxon>Lysobacterales</taxon>
        <taxon>Lysobacteraceae</taxon>
        <taxon>Thermomonas</taxon>
    </lineage>
</organism>
<dbReference type="Pfam" id="PF11445">
    <property type="entry name" value="DUF2894"/>
    <property type="match status" value="1"/>
</dbReference>
<sequence length="187" mass="20388">MTECAQSTLLRLRAQALVQRMQGQDAAVRGLLESRLHALLASCNQLPEARPAAEQSGTGVSPLAMLLQQWPGADACSDAWPAERVTPDAAPVIPMLEDARRTWRTVRARSQLRQSLAQPQEHAGPLNSGRLVLRMLDAMQAASPAYLECLLTYLEVLVALEPMVSATLSSAAVATSRRAPRVRKRRD</sequence>